<dbReference type="PANTHER" id="PTHR28173">
    <property type="entry name" value="RIBONUCLEASES P/MRP PROTEIN SUBUNIT POP8"/>
    <property type="match status" value="1"/>
</dbReference>
<dbReference type="STRING" id="1163406.A0A0L0NHK5"/>
<dbReference type="Proteomes" id="UP000036947">
    <property type="component" value="Unassembled WGS sequence"/>
</dbReference>
<dbReference type="PANTHER" id="PTHR28173:SF1">
    <property type="entry name" value="RIBONUCLEASES P_MRP PROTEIN SUBUNIT POP8"/>
    <property type="match status" value="1"/>
</dbReference>
<dbReference type="SUPFAM" id="SSF160350">
    <property type="entry name" value="Rnp2-like"/>
    <property type="match status" value="1"/>
</dbReference>
<dbReference type="GO" id="GO:0034965">
    <property type="term" value="P:intronic box C/D snoRNA processing"/>
    <property type="evidence" value="ECO:0007669"/>
    <property type="project" value="TreeGrafter"/>
</dbReference>
<dbReference type="InterPro" id="IPR038085">
    <property type="entry name" value="Rnp2-like_sf"/>
</dbReference>
<protein>
    <recommendedName>
        <fullName evidence="2">Ribonucleases P/MRP subunit Pop8-like domain-containing protein</fullName>
    </recommendedName>
</protein>
<keyword evidence="1" id="KW-0819">tRNA processing</keyword>
<feature type="domain" description="Ribonucleases P/MRP subunit Pop8-like" evidence="2">
    <location>
        <begin position="35"/>
        <end position="108"/>
    </location>
</feature>
<accession>A0A0L0NHK5</accession>
<dbReference type="EMBL" id="LFRF01000003">
    <property type="protein sequence ID" value="KND93524.1"/>
    <property type="molecule type" value="Genomic_DNA"/>
</dbReference>
<evidence type="ECO:0000313" key="4">
    <source>
        <dbReference type="Proteomes" id="UP000036947"/>
    </source>
</evidence>
<evidence type="ECO:0000256" key="1">
    <source>
        <dbReference type="ARBA" id="ARBA00022694"/>
    </source>
</evidence>
<dbReference type="InterPro" id="IPR049128">
    <property type="entry name" value="Pop8-like_dom"/>
</dbReference>
<dbReference type="GO" id="GO:0005655">
    <property type="term" value="C:nucleolar ribonuclease P complex"/>
    <property type="evidence" value="ECO:0007669"/>
    <property type="project" value="InterPro"/>
</dbReference>
<reference evidence="3 4" key="1">
    <citation type="journal article" date="2015" name="BMC Genomics">
        <title>The genome of the truffle-parasite Tolypocladium ophioglossoides and the evolution of antifungal peptaibiotics.</title>
        <authorList>
            <person name="Quandt C.A."/>
            <person name="Bushley K.E."/>
            <person name="Spatafora J.W."/>
        </authorList>
    </citation>
    <scope>NUCLEOTIDE SEQUENCE [LARGE SCALE GENOMIC DNA]</scope>
    <source>
        <strain evidence="3 4">CBS 100239</strain>
    </source>
</reference>
<dbReference type="GO" id="GO:0000172">
    <property type="term" value="C:ribonuclease MRP complex"/>
    <property type="evidence" value="ECO:0007669"/>
    <property type="project" value="InterPro"/>
</dbReference>
<sequence length="144" mass="15455">MATSTAPSTQPQSGAPKAGLESSHKLLTCTIKSPPFSYVRLELVTDGPDNSELDNLQVKSYCTAALRQFLGITGAAISMDILKAEGSECWVRVPRQDLGSFAAAITAWKGTNEGGTQCLLRIKQCSDWLGMMVGTTGQDRLWNS</sequence>
<dbReference type="InterPro" id="IPR020347">
    <property type="entry name" value="Pop8"/>
</dbReference>
<dbReference type="OrthoDB" id="445564at2759"/>
<organism evidence="3 4">
    <name type="scientific">Tolypocladium ophioglossoides (strain CBS 100239)</name>
    <name type="common">Snaketongue truffleclub</name>
    <name type="synonym">Elaphocordyceps ophioglossoides</name>
    <dbReference type="NCBI Taxonomy" id="1163406"/>
    <lineage>
        <taxon>Eukaryota</taxon>
        <taxon>Fungi</taxon>
        <taxon>Dikarya</taxon>
        <taxon>Ascomycota</taxon>
        <taxon>Pezizomycotina</taxon>
        <taxon>Sordariomycetes</taxon>
        <taxon>Hypocreomycetidae</taxon>
        <taxon>Hypocreales</taxon>
        <taxon>Ophiocordycipitaceae</taxon>
        <taxon>Tolypocladium</taxon>
    </lineage>
</organism>
<dbReference type="GO" id="GO:0004526">
    <property type="term" value="F:ribonuclease P activity"/>
    <property type="evidence" value="ECO:0007669"/>
    <property type="project" value="TreeGrafter"/>
</dbReference>
<evidence type="ECO:0000313" key="3">
    <source>
        <dbReference type="EMBL" id="KND93524.1"/>
    </source>
</evidence>
<proteinExistence type="predicted"/>
<dbReference type="GO" id="GO:0000171">
    <property type="term" value="F:ribonuclease MRP activity"/>
    <property type="evidence" value="ECO:0007669"/>
    <property type="project" value="TreeGrafter"/>
</dbReference>
<name>A0A0L0NHK5_TOLOC</name>
<comment type="caution">
    <text evidence="3">The sequence shown here is derived from an EMBL/GenBank/DDBJ whole genome shotgun (WGS) entry which is preliminary data.</text>
</comment>
<evidence type="ECO:0000259" key="2">
    <source>
        <dbReference type="Pfam" id="PF20976"/>
    </source>
</evidence>
<dbReference type="GO" id="GO:0000294">
    <property type="term" value="P:nuclear-transcribed mRNA catabolic process, RNase MRP-dependent"/>
    <property type="evidence" value="ECO:0007669"/>
    <property type="project" value="TreeGrafter"/>
</dbReference>
<keyword evidence="4" id="KW-1185">Reference proteome</keyword>
<gene>
    <name evidence="3" type="ORF">TOPH_01727</name>
</gene>
<dbReference type="AlphaFoldDB" id="A0A0L0NHK5"/>
<dbReference type="Pfam" id="PF20976">
    <property type="entry name" value="Pop8"/>
    <property type="match status" value="1"/>
</dbReference>
<dbReference type="GO" id="GO:0008033">
    <property type="term" value="P:tRNA processing"/>
    <property type="evidence" value="ECO:0007669"/>
    <property type="project" value="UniProtKB-KW"/>
</dbReference>